<organism evidence="1">
    <name type="scientific">Haemonchus placei</name>
    <name type="common">Barber's pole worm</name>
    <dbReference type="NCBI Taxonomy" id="6290"/>
    <lineage>
        <taxon>Eukaryota</taxon>
        <taxon>Metazoa</taxon>
        <taxon>Ecdysozoa</taxon>
        <taxon>Nematoda</taxon>
        <taxon>Chromadorea</taxon>
        <taxon>Rhabditida</taxon>
        <taxon>Rhabditina</taxon>
        <taxon>Rhabditomorpha</taxon>
        <taxon>Strongyloidea</taxon>
        <taxon>Trichostrongylidae</taxon>
        <taxon>Haemonchus</taxon>
    </lineage>
</organism>
<evidence type="ECO:0000313" key="1">
    <source>
        <dbReference type="WBParaSite" id="HPLM_0001028401-mRNA-1"/>
    </source>
</evidence>
<proteinExistence type="predicted"/>
<protein>
    <submittedName>
        <fullName evidence="1">Neur_chan_LBD domain-containing protein</fullName>
    </submittedName>
</protein>
<sequence>LNVGSLPNIRKNGVFWILLRVDVLYMNVQAEMNWSQSH</sequence>
<dbReference type="AlphaFoldDB" id="A0A0N4WHC9"/>
<accession>A0A0N4WHC9</accession>
<dbReference type="WBParaSite" id="HPLM_0001028401-mRNA-1">
    <property type="protein sequence ID" value="HPLM_0001028401-mRNA-1"/>
    <property type="gene ID" value="HPLM_0001028401"/>
</dbReference>
<name>A0A0N4WHC9_HAEPC</name>
<reference evidence="1" key="1">
    <citation type="submission" date="2017-02" db="UniProtKB">
        <authorList>
            <consortium name="WormBaseParasite"/>
        </authorList>
    </citation>
    <scope>IDENTIFICATION</scope>
</reference>